<dbReference type="Proteomes" id="UP000037020">
    <property type="component" value="Unassembled WGS sequence"/>
</dbReference>
<reference evidence="1 2" key="1">
    <citation type="submission" date="2015-07" db="EMBL/GenBank/DDBJ databases">
        <authorList>
            <person name="Ju K.-S."/>
            <person name="Doroghazi J.R."/>
            <person name="Metcalf W.W."/>
        </authorList>
    </citation>
    <scope>NUCLEOTIDE SEQUENCE [LARGE SCALE GENOMIC DNA]</scope>
    <source>
        <strain evidence="1 2">NRRL B-3589</strain>
    </source>
</reference>
<evidence type="ECO:0000313" key="1">
    <source>
        <dbReference type="EMBL" id="KOG85971.1"/>
    </source>
</evidence>
<comment type="caution">
    <text evidence="1">The sequence shown here is derived from an EMBL/GenBank/DDBJ whole genome shotgun (WGS) entry which is preliminary data.</text>
</comment>
<gene>
    <name evidence="1" type="ORF">ADK38_33675</name>
</gene>
<keyword evidence="2" id="KW-1185">Reference proteome</keyword>
<accession>A0ABR5IXW4</accession>
<organism evidence="1 2">
    <name type="scientific">Streptomyces varsoviensis</name>
    <dbReference type="NCBI Taxonomy" id="67373"/>
    <lineage>
        <taxon>Bacteria</taxon>
        <taxon>Bacillati</taxon>
        <taxon>Actinomycetota</taxon>
        <taxon>Actinomycetes</taxon>
        <taxon>Kitasatosporales</taxon>
        <taxon>Streptomycetaceae</taxon>
        <taxon>Streptomyces</taxon>
    </lineage>
</organism>
<sequence>MVRVEGPAFAHDLVRSLDEASAAVSSLPALGPSADVSVSALTALVCTGSTPADALQAAAELARQAPTLEPHALALAKMPGPVEGMWEWHITMTVSSRDPVTGEYGGSTHHADRRR</sequence>
<proteinExistence type="predicted"/>
<dbReference type="EMBL" id="LGUT01003093">
    <property type="protein sequence ID" value="KOG85971.1"/>
    <property type="molecule type" value="Genomic_DNA"/>
</dbReference>
<name>A0ABR5IXW4_9ACTN</name>
<evidence type="ECO:0000313" key="2">
    <source>
        <dbReference type="Proteomes" id="UP000037020"/>
    </source>
</evidence>
<protein>
    <submittedName>
        <fullName evidence="1">Uncharacterized protein</fullName>
    </submittedName>
</protein>